<gene>
    <name evidence="1" type="ORF">B0T16DRAFT_395311</name>
</gene>
<name>A0AA39XSV0_9PEZI</name>
<dbReference type="InterPro" id="IPR029063">
    <property type="entry name" value="SAM-dependent_MTases_sf"/>
</dbReference>
<evidence type="ECO:0000313" key="2">
    <source>
        <dbReference type="Proteomes" id="UP001174936"/>
    </source>
</evidence>
<dbReference type="CDD" id="cd02440">
    <property type="entry name" value="AdoMet_MTases"/>
    <property type="match status" value="1"/>
</dbReference>
<protein>
    <recommendedName>
        <fullName evidence="3">Methyltransferase domain-containing protein</fullName>
    </recommendedName>
</protein>
<proteinExistence type="predicted"/>
<comment type="caution">
    <text evidence="1">The sequence shown here is derived from an EMBL/GenBank/DDBJ whole genome shotgun (WGS) entry which is preliminary data.</text>
</comment>
<organism evidence="1 2">
    <name type="scientific">Cercophora newfieldiana</name>
    <dbReference type="NCBI Taxonomy" id="92897"/>
    <lineage>
        <taxon>Eukaryota</taxon>
        <taxon>Fungi</taxon>
        <taxon>Dikarya</taxon>
        <taxon>Ascomycota</taxon>
        <taxon>Pezizomycotina</taxon>
        <taxon>Sordariomycetes</taxon>
        <taxon>Sordariomycetidae</taxon>
        <taxon>Sordariales</taxon>
        <taxon>Lasiosphaeriaceae</taxon>
        <taxon>Cercophora</taxon>
    </lineage>
</organism>
<accession>A0AA39XSV0</accession>
<dbReference type="Gene3D" id="3.40.50.150">
    <property type="entry name" value="Vaccinia Virus protein VP39"/>
    <property type="match status" value="1"/>
</dbReference>
<keyword evidence="2" id="KW-1185">Reference proteome</keyword>
<evidence type="ECO:0000313" key="1">
    <source>
        <dbReference type="EMBL" id="KAK0639614.1"/>
    </source>
</evidence>
<reference evidence="1" key="1">
    <citation type="submission" date="2023-06" db="EMBL/GenBank/DDBJ databases">
        <title>Genome-scale phylogeny and comparative genomics of the fungal order Sordariales.</title>
        <authorList>
            <consortium name="Lawrence Berkeley National Laboratory"/>
            <person name="Hensen N."/>
            <person name="Bonometti L."/>
            <person name="Westerberg I."/>
            <person name="Brannstrom I.O."/>
            <person name="Guillou S."/>
            <person name="Cros-Aarteil S."/>
            <person name="Calhoun S."/>
            <person name="Haridas S."/>
            <person name="Kuo A."/>
            <person name="Mondo S."/>
            <person name="Pangilinan J."/>
            <person name="Riley R."/>
            <person name="Labutti K."/>
            <person name="Andreopoulos B."/>
            <person name="Lipzen A."/>
            <person name="Chen C."/>
            <person name="Yanf M."/>
            <person name="Daum C."/>
            <person name="Ng V."/>
            <person name="Clum A."/>
            <person name="Steindorff A."/>
            <person name="Ohm R."/>
            <person name="Martin F."/>
            <person name="Silar P."/>
            <person name="Natvig D."/>
            <person name="Lalanne C."/>
            <person name="Gautier V."/>
            <person name="Ament-Velasquez S.L."/>
            <person name="Kruys A."/>
            <person name="Hutchinson M.I."/>
            <person name="Powell A.J."/>
            <person name="Barry K."/>
            <person name="Miller A.N."/>
            <person name="Grigoriev I.V."/>
            <person name="Debuchy R."/>
            <person name="Gladieux P."/>
            <person name="Thoren M.H."/>
            <person name="Johannesson H."/>
        </authorList>
    </citation>
    <scope>NUCLEOTIDE SEQUENCE</scope>
    <source>
        <strain evidence="1">SMH2532-1</strain>
    </source>
</reference>
<dbReference type="SUPFAM" id="SSF53335">
    <property type="entry name" value="S-adenosyl-L-methionine-dependent methyltransferases"/>
    <property type="match status" value="1"/>
</dbReference>
<dbReference type="EMBL" id="JAULSV010000007">
    <property type="protein sequence ID" value="KAK0639614.1"/>
    <property type="molecule type" value="Genomic_DNA"/>
</dbReference>
<sequence length="243" mass="26389">MPSRTTTDGAKTQTRDIPCSKLEAQLTLSALGPYTNLHILDLGGGSGLHARRAISAGAASVDVLDISVEMKKIGQDIEAQLGRGPGTGKEKTRWFAADLSRPLSEQDVHAELRSEGYDVDLRAIWGNVVAYLKPVGKFLGVRVQNVRAEYMARGKYGVTFTEVEEIPGGLAYNCNCLTEPPFSFGATSMEETYKLEDTIPRELGLVGIEAVNPEETEVVKGDVEFWKDFVADPNLTVVVMGKP</sequence>
<dbReference type="AlphaFoldDB" id="A0AA39XSV0"/>
<evidence type="ECO:0008006" key="3">
    <source>
        <dbReference type="Google" id="ProtNLM"/>
    </source>
</evidence>
<dbReference type="Proteomes" id="UP001174936">
    <property type="component" value="Unassembled WGS sequence"/>
</dbReference>